<organism evidence="1 2">
    <name type="scientific">Phormidesmis priestleyi Ana</name>
    <dbReference type="NCBI Taxonomy" id="1666911"/>
    <lineage>
        <taxon>Bacteria</taxon>
        <taxon>Bacillati</taxon>
        <taxon>Cyanobacteriota</taxon>
        <taxon>Cyanophyceae</taxon>
        <taxon>Leptolyngbyales</taxon>
        <taxon>Leptolyngbyaceae</taxon>
        <taxon>Phormidesmis</taxon>
    </lineage>
</organism>
<sequence>MSVVPSQILYLEHGSTRLYAEAIQVIEARHLCWARPTLLIQGLPVEADAASRQAAIALAAANPVATTLSLYDLEEAPDLIWPLELFQIAYDIDFFSILVQLKISPNEMTPQSGHEQLSRFIRSFWHTHPAAFQSTSRELSSTSAR</sequence>
<protein>
    <submittedName>
        <fullName evidence="1">Uncharacterized protein</fullName>
    </submittedName>
</protein>
<dbReference type="AlphaFoldDB" id="A0A0P8C6I7"/>
<accession>A0A0P8C6I7</accession>
<evidence type="ECO:0000313" key="2">
    <source>
        <dbReference type="Proteomes" id="UP000050465"/>
    </source>
</evidence>
<dbReference type="EMBL" id="LJZR01000002">
    <property type="protein sequence ID" value="KPQ37395.1"/>
    <property type="molecule type" value="Genomic_DNA"/>
</dbReference>
<reference evidence="1 2" key="1">
    <citation type="submission" date="2015-09" db="EMBL/GenBank/DDBJ databases">
        <title>Identification and resolution of microdiversity through metagenomic sequencing of parallel consortia.</title>
        <authorList>
            <person name="Nelson W.C."/>
            <person name="Romine M.F."/>
            <person name="Lindemann S.R."/>
        </authorList>
    </citation>
    <scope>NUCLEOTIDE SEQUENCE [LARGE SCALE GENOMIC DNA]</scope>
    <source>
        <strain evidence="1">Ana</strain>
    </source>
</reference>
<dbReference type="Proteomes" id="UP000050465">
    <property type="component" value="Unassembled WGS sequence"/>
</dbReference>
<proteinExistence type="predicted"/>
<dbReference type="STRING" id="1666911.HLUCCA11_02850"/>
<evidence type="ECO:0000313" key="1">
    <source>
        <dbReference type="EMBL" id="KPQ37395.1"/>
    </source>
</evidence>
<gene>
    <name evidence="1" type="ORF">HLUCCA11_02850</name>
</gene>
<comment type="caution">
    <text evidence="1">The sequence shown here is derived from an EMBL/GenBank/DDBJ whole genome shotgun (WGS) entry which is preliminary data.</text>
</comment>
<name>A0A0P8C6I7_9CYAN</name>